<keyword evidence="6" id="KW-1185">Reference proteome</keyword>
<dbReference type="RefSeq" id="WP_065319717.1">
    <property type="nucleotide sequence ID" value="NZ_CP017477.1"/>
</dbReference>
<name>A0A1B8TSU1_9FLAO</name>
<reference evidence="6" key="1">
    <citation type="submission" date="2016-02" db="EMBL/GenBank/DDBJ databases">
        <authorList>
            <person name="Shin S.-K."/>
            <person name="Yi H."/>
            <person name="Kim E."/>
        </authorList>
    </citation>
    <scope>NUCLEOTIDE SEQUENCE [LARGE SCALE GENOMIC DNA]</scope>
    <source>
        <strain evidence="6">LPB0003</strain>
    </source>
</reference>
<keyword evidence="1 2" id="KW-0238">DNA-binding</keyword>
<feature type="DNA-binding region" description="OmpR/PhoB-type" evidence="2">
    <location>
        <begin position="187"/>
        <end position="284"/>
    </location>
</feature>
<dbReference type="PROSITE" id="PS51755">
    <property type="entry name" value="OMPR_PHOB"/>
    <property type="match status" value="1"/>
</dbReference>
<dbReference type="GO" id="GO:0006355">
    <property type="term" value="P:regulation of DNA-templated transcription"/>
    <property type="evidence" value="ECO:0007669"/>
    <property type="project" value="InterPro"/>
</dbReference>
<evidence type="ECO:0000313" key="6">
    <source>
        <dbReference type="Proteomes" id="UP000092584"/>
    </source>
</evidence>
<evidence type="ECO:0000256" key="2">
    <source>
        <dbReference type="PROSITE-ProRule" id="PRU01091"/>
    </source>
</evidence>
<protein>
    <submittedName>
        <fullName evidence="5">Transcriptional regulator</fullName>
    </submittedName>
</protein>
<sequence length="285" mass="33194">MTTKNILLITIGFIFFFGCNSSDTENDIFEKRVKIALREVGNQLLLSQKDSTSLILPVLKIDESEYQLSFEKALSFEPTNLVTTVKSSFEKSNFNQNYLVEVLNCKTKEVAYSYEIKNETEKDIIPCAGRFLPENCYQIRFKFLSKATKLSFINWLFYLIVPIFLVFLFRILSTKKKKEIIEEQSTAEHTKFGSFQFYPNQNKLIKEAQEISLSKKECEILQIFVANPNQIIKREELTKKVWEDHGVFVGRSLDTYISKLRKKLKDDDSIKLTNIHGVGYRLDLK</sequence>
<dbReference type="SMART" id="SM00862">
    <property type="entry name" value="Trans_reg_C"/>
    <property type="match status" value="1"/>
</dbReference>
<dbReference type="KEGG" id="pob:LPB03_11305"/>
<comment type="caution">
    <text evidence="5">The sequence shown here is derived from an EMBL/GenBank/DDBJ whole genome shotgun (WGS) entry which is preliminary data.</text>
</comment>
<dbReference type="OrthoDB" id="7556122at2"/>
<accession>A0A1B8TSU1</accession>
<dbReference type="InterPro" id="IPR016032">
    <property type="entry name" value="Sig_transdc_resp-reg_C-effctor"/>
</dbReference>
<dbReference type="PROSITE" id="PS51257">
    <property type="entry name" value="PROKAR_LIPOPROTEIN"/>
    <property type="match status" value="1"/>
</dbReference>
<proteinExistence type="predicted"/>
<evidence type="ECO:0000256" key="3">
    <source>
        <dbReference type="SAM" id="Phobius"/>
    </source>
</evidence>
<dbReference type="GO" id="GO:0003677">
    <property type="term" value="F:DNA binding"/>
    <property type="evidence" value="ECO:0007669"/>
    <property type="project" value="UniProtKB-UniRule"/>
</dbReference>
<keyword evidence="3" id="KW-1133">Transmembrane helix</keyword>
<dbReference type="InterPro" id="IPR001867">
    <property type="entry name" value="OmpR/PhoB-type_DNA-bd"/>
</dbReference>
<dbReference type="EMBL" id="LSFM01000023">
    <property type="protein sequence ID" value="OBY62731.1"/>
    <property type="molecule type" value="Genomic_DNA"/>
</dbReference>
<evidence type="ECO:0000256" key="1">
    <source>
        <dbReference type="ARBA" id="ARBA00023125"/>
    </source>
</evidence>
<gene>
    <name evidence="5" type="ORF">LPB3_11315</name>
</gene>
<dbReference type="CDD" id="cd00383">
    <property type="entry name" value="trans_reg_C"/>
    <property type="match status" value="1"/>
</dbReference>
<dbReference type="InterPro" id="IPR036388">
    <property type="entry name" value="WH-like_DNA-bd_sf"/>
</dbReference>
<dbReference type="Gene3D" id="1.10.10.10">
    <property type="entry name" value="Winged helix-like DNA-binding domain superfamily/Winged helix DNA-binding domain"/>
    <property type="match status" value="1"/>
</dbReference>
<feature type="transmembrane region" description="Helical" evidence="3">
    <location>
        <begin position="152"/>
        <end position="172"/>
    </location>
</feature>
<dbReference type="SUPFAM" id="SSF46894">
    <property type="entry name" value="C-terminal effector domain of the bipartite response regulators"/>
    <property type="match status" value="1"/>
</dbReference>
<evidence type="ECO:0000313" key="5">
    <source>
        <dbReference type="EMBL" id="OBY62731.1"/>
    </source>
</evidence>
<feature type="domain" description="OmpR/PhoB-type" evidence="4">
    <location>
        <begin position="187"/>
        <end position="284"/>
    </location>
</feature>
<organism evidence="5 6">
    <name type="scientific">Polaribacter vadi</name>
    <dbReference type="NCBI Taxonomy" id="1774273"/>
    <lineage>
        <taxon>Bacteria</taxon>
        <taxon>Pseudomonadati</taxon>
        <taxon>Bacteroidota</taxon>
        <taxon>Flavobacteriia</taxon>
        <taxon>Flavobacteriales</taxon>
        <taxon>Flavobacteriaceae</taxon>
    </lineage>
</organism>
<dbReference type="AlphaFoldDB" id="A0A1B8TSU1"/>
<dbReference type="GO" id="GO:0000160">
    <property type="term" value="P:phosphorelay signal transduction system"/>
    <property type="evidence" value="ECO:0007669"/>
    <property type="project" value="InterPro"/>
</dbReference>
<keyword evidence="3" id="KW-0472">Membrane</keyword>
<keyword evidence="3" id="KW-0812">Transmembrane</keyword>
<dbReference type="STRING" id="1774273.LPB03_11305"/>
<evidence type="ECO:0000259" key="4">
    <source>
        <dbReference type="PROSITE" id="PS51755"/>
    </source>
</evidence>
<dbReference type="Pfam" id="PF00486">
    <property type="entry name" value="Trans_reg_C"/>
    <property type="match status" value="1"/>
</dbReference>
<dbReference type="Proteomes" id="UP000092584">
    <property type="component" value="Unassembled WGS sequence"/>
</dbReference>